<keyword evidence="2" id="KW-0808">Transferase</keyword>
<feature type="domain" description="Methyltransferase" evidence="1">
    <location>
        <begin position="50"/>
        <end position="150"/>
    </location>
</feature>
<dbReference type="CDD" id="cd02440">
    <property type="entry name" value="AdoMet_MTases"/>
    <property type="match status" value="1"/>
</dbReference>
<comment type="caution">
    <text evidence="2">The sequence shown here is derived from an EMBL/GenBank/DDBJ whole genome shotgun (WGS) entry which is preliminary data.</text>
</comment>
<dbReference type="InterPro" id="IPR029063">
    <property type="entry name" value="SAM-dependent_MTases_sf"/>
</dbReference>
<dbReference type="Gene3D" id="3.40.50.150">
    <property type="entry name" value="Vaccinia Virus protein VP39"/>
    <property type="match status" value="1"/>
</dbReference>
<dbReference type="RefSeq" id="WP_165912782.1">
    <property type="nucleotide sequence ID" value="NZ_SLXQ01000001.1"/>
</dbReference>
<dbReference type="Pfam" id="PF13649">
    <property type="entry name" value="Methyltransf_25"/>
    <property type="match status" value="1"/>
</dbReference>
<dbReference type="EMBL" id="SLXQ01000001">
    <property type="protein sequence ID" value="TCP56456.1"/>
    <property type="molecule type" value="Genomic_DNA"/>
</dbReference>
<evidence type="ECO:0000313" key="2">
    <source>
        <dbReference type="EMBL" id="TCP56456.1"/>
    </source>
</evidence>
<evidence type="ECO:0000259" key="1">
    <source>
        <dbReference type="Pfam" id="PF13649"/>
    </source>
</evidence>
<gene>
    <name evidence="2" type="ORF">EV191_101399</name>
</gene>
<sequence>MSTYGAASAHYLSPRRRDPVKVGMEELVSHEIFAGAVAALNLPTGADLRVLDLGSGTGDGFALLTKPHGDLAPVTANYRLSYLGLDANPAMVATAREVYGAAGAEFTLGDIRGPLPEVPVDLYLSCGVPYSHLTEDEVAAALRELFDRTAASGRTAAVVLDVLGRYSVEWTPNWAQARWRYAMTFFEDTAEQLTEQMTFFDRPKLTELITTAAAETGVRLSELEFTDRSVLLGRHTATRAFNPAIPAFRSLVNKLADGETPVRPNELAFAAPTSGAPDEILAFFREWATGWQELLDGAGDPHTPLAGQPARALAAELLRYERENQRGLGAAHSLTATMLVT</sequence>
<dbReference type="InterPro" id="IPR041698">
    <property type="entry name" value="Methyltransf_25"/>
</dbReference>
<dbReference type="AlphaFoldDB" id="A0A4V2SV01"/>
<dbReference type="Proteomes" id="UP000294911">
    <property type="component" value="Unassembled WGS sequence"/>
</dbReference>
<dbReference type="GO" id="GO:0008168">
    <property type="term" value="F:methyltransferase activity"/>
    <property type="evidence" value="ECO:0007669"/>
    <property type="project" value="UniProtKB-KW"/>
</dbReference>
<reference evidence="2 3" key="1">
    <citation type="submission" date="2019-03" db="EMBL/GenBank/DDBJ databases">
        <title>Genomic Encyclopedia of Type Strains, Phase IV (KMG-IV): sequencing the most valuable type-strain genomes for metagenomic binning, comparative biology and taxonomic classification.</title>
        <authorList>
            <person name="Goeker M."/>
        </authorList>
    </citation>
    <scope>NUCLEOTIDE SEQUENCE [LARGE SCALE GENOMIC DNA]</scope>
    <source>
        <strain evidence="2 3">DSM 45765</strain>
    </source>
</reference>
<name>A0A4V2SV01_9PSEU</name>
<proteinExistence type="predicted"/>
<protein>
    <submittedName>
        <fullName evidence="2">Methyltransferase family protein</fullName>
    </submittedName>
</protein>
<organism evidence="2 3">
    <name type="scientific">Tamaricihabitans halophyticus</name>
    <dbReference type="NCBI Taxonomy" id="1262583"/>
    <lineage>
        <taxon>Bacteria</taxon>
        <taxon>Bacillati</taxon>
        <taxon>Actinomycetota</taxon>
        <taxon>Actinomycetes</taxon>
        <taxon>Pseudonocardiales</taxon>
        <taxon>Pseudonocardiaceae</taxon>
        <taxon>Tamaricihabitans</taxon>
    </lineage>
</organism>
<evidence type="ECO:0000313" key="3">
    <source>
        <dbReference type="Proteomes" id="UP000294911"/>
    </source>
</evidence>
<dbReference type="GO" id="GO:0032259">
    <property type="term" value="P:methylation"/>
    <property type="evidence" value="ECO:0007669"/>
    <property type="project" value="UniProtKB-KW"/>
</dbReference>
<accession>A0A4V2SV01</accession>
<dbReference type="SUPFAM" id="SSF53335">
    <property type="entry name" value="S-adenosyl-L-methionine-dependent methyltransferases"/>
    <property type="match status" value="1"/>
</dbReference>
<keyword evidence="2" id="KW-0489">Methyltransferase</keyword>
<keyword evidence="3" id="KW-1185">Reference proteome</keyword>